<evidence type="ECO:0000256" key="1">
    <source>
        <dbReference type="SAM" id="SignalP"/>
    </source>
</evidence>
<reference evidence="2" key="1">
    <citation type="submission" date="2019-11" db="EMBL/GenBank/DDBJ databases">
        <authorList>
            <person name="Kojima H."/>
        </authorList>
    </citation>
    <scope>NUCLEOTIDE SEQUENCE</scope>
    <source>
        <strain evidence="2">H1576</strain>
    </source>
</reference>
<dbReference type="AlphaFoldDB" id="A0A975AYX9"/>
<evidence type="ECO:0000313" key="3">
    <source>
        <dbReference type="Proteomes" id="UP000671852"/>
    </source>
</evidence>
<dbReference type="InterPro" id="IPR003787">
    <property type="entry name" value="Sulphur_relay_DsrE/F-like"/>
</dbReference>
<reference evidence="2" key="2">
    <citation type="submission" date="2021-04" db="EMBL/GenBank/DDBJ databases">
        <title>Isolation and characterization of a novel species of the genus Sulfurimonas.</title>
        <authorList>
            <person name="Fukui M."/>
        </authorList>
    </citation>
    <scope>NUCLEOTIDE SEQUENCE</scope>
    <source>
        <strain evidence="2">H1576</strain>
    </source>
</reference>
<dbReference type="SUPFAM" id="SSF75169">
    <property type="entry name" value="DsrEFH-like"/>
    <property type="match status" value="1"/>
</dbReference>
<name>A0A975AYX9_9BACT</name>
<dbReference type="PANTHER" id="PTHR37691">
    <property type="entry name" value="BLR3518 PROTEIN"/>
    <property type="match status" value="1"/>
</dbReference>
<evidence type="ECO:0000313" key="2">
    <source>
        <dbReference type="EMBL" id="QSZ41161.1"/>
    </source>
</evidence>
<gene>
    <name evidence="2" type="ORF">GJV85_03215</name>
</gene>
<feature type="chain" id="PRO_5036695801" description="Sulfur reduction protein DsrE" evidence="1">
    <location>
        <begin position="25"/>
        <end position="167"/>
    </location>
</feature>
<sequence length="167" mass="18583">MKLTKLIYALAVVMMMVVPSSANDNDEDDVVNIVYQCDFADPKRIHLMLNTMNNVVKHYNKNMIQYDLNLVALGPCLQYVMKDFKGTGFVKKPYQDHGGPSGNGTAGRISSLKQTAGDSLTIYACGNTMEKKNVKPEQILDFVELTPAGIIKAIDLQRDGYAYIKIK</sequence>
<proteinExistence type="predicted"/>
<keyword evidence="1" id="KW-0732">Signal</keyword>
<dbReference type="KEGG" id="saqt:GJV85_03215"/>
<feature type="signal peptide" evidence="1">
    <location>
        <begin position="1"/>
        <end position="24"/>
    </location>
</feature>
<evidence type="ECO:0008006" key="4">
    <source>
        <dbReference type="Google" id="ProtNLM"/>
    </source>
</evidence>
<dbReference type="Pfam" id="PF02635">
    <property type="entry name" value="DsrE"/>
    <property type="match status" value="1"/>
</dbReference>
<accession>A0A975AYX9</accession>
<dbReference type="Proteomes" id="UP000671852">
    <property type="component" value="Chromosome"/>
</dbReference>
<dbReference type="Gene3D" id="3.40.1260.10">
    <property type="entry name" value="DsrEFH-like"/>
    <property type="match status" value="1"/>
</dbReference>
<dbReference type="EMBL" id="CP046072">
    <property type="protein sequence ID" value="QSZ41161.1"/>
    <property type="molecule type" value="Genomic_DNA"/>
</dbReference>
<organism evidence="2 3">
    <name type="scientific">Sulfurimonas aquatica</name>
    <dbReference type="NCBI Taxonomy" id="2672570"/>
    <lineage>
        <taxon>Bacteria</taxon>
        <taxon>Pseudomonadati</taxon>
        <taxon>Campylobacterota</taxon>
        <taxon>Epsilonproteobacteria</taxon>
        <taxon>Campylobacterales</taxon>
        <taxon>Sulfurimonadaceae</taxon>
        <taxon>Sulfurimonas</taxon>
    </lineage>
</organism>
<keyword evidence="3" id="KW-1185">Reference proteome</keyword>
<protein>
    <recommendedName>
        <fullName evidence="4">Sulfur reduction protein DsrE</fullName>
    </recommendedName>
</protein>
<dbReference type="RefSeq" id="WP_207562433.1">
    <property type="nucleotide sequence ID" value="NZ_CP046072.1"/>
</dbReference>
<dbReference type="PANTHER" id="PTHR37691:SF1">
    <property type="entry name" value="BLR3518 PROTEIN"/>
    <property type="match status" value="1"/>
</dbReference>
<dbReference type="InterPro" id="IPR027396">
    <property type="entry name" value="DsrEFH-like"/>
</dbReference>